<dbReference type="InterPro" id="IPR051922">
    <property type="entry name" value="Bact_Sporulation_Assoc"/>
</dbReference>
<keyword evidence="1" id="KW-0732">Signal</keyword>
<dbReference type="Pfam" id="PF04122">
    <property type="entry name" value="CW_binding_2"/>
    <property type="match status" value="3"/>
</dbReference>
<reference evidence="2 3" key="1">
    <citation type="submission" date="2023-05" db="EMBL/GenBank/DDBJ databases">
        <title>Rombocin, a short stable natural nisin variant, displays selective antimicrobial activity against Listeria monocytogenes and employs dual mode of action to kill target bacterial strains.</title>
        <authorList>
            <person name="Wambui J."/>
            <person name="Stephan R."/>
            <person name="Kuipers O.P."/>
        </authorList>
    </citation>
    <scope>NUCLEOTIDE SEQUENCE [LARGE SCALE GENOMIC DNA]</scope>
    <source>
        <strain evidence="2 3">RC002</strain>
    </source>
</reference>
<protein>
    <submittedName>
        <fullName evidence="2">Cell wall-binding repeat-containing protein</fullName>
    </submittedName>
</protein>
<accession>A0ABT7E7N1</accession>
<feature type="chain" id="PRO_5047295663" evidence="1">
    <location>
        <begin position="26"/>
        <end position="706"/>
    </location>
</feature>
<proteinExistence type="predicted"/>
<gene>
    <name evidence="2" type="ORF">QOZ84_05235</name>
</gene>
<dbReference type="PANTHER" id="PTHR30032">
    <property type="entry name" value="N-ACETYLMURAMOYL-L-ALANINE AMIDASE-RELATED"/>
    <property type="match status" value="1"/>
</dbReference>
<evidence type="ECO:0000256" key="1">
    <source>
        <dbReference type="SAM" id="SignalP"/>
    </source>
</evidence>
<comment type="caution">
    <text evidence="2">The sequence shown here is derived from an EMBL/GenBank/DDBJ whole genome shotgun (WGS) entry which is preliminary data.</text>
</comment>
<dbReference type="Proteomes" id="UP001301012">
    <property type="component" value="Unassembled WGS sequence"/>
</dbReference>
<keyword evidence="3" id="KW-1185">Reference proteome</keyword>
<organism evidence="2 3">
    <name type="scientific">Romboutsia sedimentorum</name>
    <dbReference type="NCBI Taxonomy" id="1368474"/>
    <lineage>
        <taxon>Bacteria</taxon>
        <taxon>Bacillati</taxon>
        <taxon>Bacillota</taxon>
        <taxon>Clostridia</taxon>
        <taxon>Peptostreptococcales</taxon>
        <taxon>Peptostreptococcaceae</taxon>
        <taxon>Romboutsia</taxon>
    </lineage>
</organism>
<dbReference type="RefSeq" id="WP_284131910.1">
    <property type="nucleotide sequence ID" value="NZ_JASKYM010000002.1"/>
</dbReference>
<sequence>MSKKKSIAMAMAVATVATTAAPAFAAPIHRAVVDSTNETAINEMKEKAYKMFQKKFTENVNSLQTVNKAGTNAYTVQLQVATLENVTIGGAVNPTNYADFVKELDKLVADLKEGQKILVTSTFNGRELTDGQIVDWKETKLADVTADELGFTEGTDVGTFKADKLADGTPIAKIRISDDNKDEKRYITVKAGDAKLDLDKPVYKQVNGHYVDKDGNSIAKVDNTIATPVLANGVIEGYQAAMTTPADAVVERDAILKDASSVQNKDMVVSDIYEVETGRLTVDGNELAKTIMNQRDHDDDKENVVITATDKDGVEYTYTGGKFVDATVAANELVEANASNVKFTFQKTDKVEATPANTKWETVSTVTVKGERKAPLSHILDMVKGKLDIYTAAGMDRYKTAVEVSKAFNKAANVVLVSGEEKSLVDGLTATPLAKKLSAPVLLTKQNEIPKEVIDQLKELETKTVYIVGGETVVSQNVVDTLQKTYGITVKRLAGDNRYETSLAVAKEFTKTANAEEAFIVGGHGEADALSAAGIAGELKAPILLTPAEGINKDVELFLNTKVNPTASAKDITVIGGTTVVSENAYNQLLTIDADVKRVAGERRQDTNAAVIKEFYAPSATVAAPVTVDNMIVAKADNKGLVDALGAGALSADKGNTPVVLSGENLSDNQEDVLATVKVAAAGKKVQVGYGVSQAVAKFVKSIVKL</sequence>
<dbReference type="Gene3D" id="3.40.50.12090">
    <property type="match status" value="2"/>
</dbReference>
<dbReference type="PANTHER" id="PTHR30032:SF8">
    <property type="entry name" value="GERMINATION-SPECIFIC N-ACETYLMURAMOYL-L-ALANINE AMIDASE"/>
    <property type="match status" value="1"/>
</dbReference>
<dbReference type="EMBL" id="JASKYM010000002">
    <property type="protein sequence ID" value="MDK2562940.1"/>
    <property type="molecule type" value="Genomic_DNA"/>
</dbReference>
<dbReference type="InterPro" id="IPR007253">
    <property type="entry name" value="Cell_wall-bd_2"/>
</dbReference>
<feature type="signal peptide" evidence="1">
    <location>
        <begin position="1"/>
        <end position="25"/>
    </location>
</feature>
<evidence type="ECO:0000313" key="2">
    <source>
        <dbReference type="EMBL" id="MDK2562940.1"/>
    </source>
</evidence>
<name>A0ABT7E7N1_9FIRM</name>
<evidence type="ECO:0000313" key="3">
    <source>
        <dbReference type="Proteomes" id="UP001301012"/>
    </source>
</evidence>